<comment type="similarity">
    <text evidence="2 4">Belongs to the 5'-nucleotidase family.</text>
</comment>
<evidence type="ECO:0000256" key="3">
    <source>
        <dbReference type="ARBA" id="ARBA00012643"/>
    </source>
</evidence>
<accession>A0A6G0YIK5</accession>
<evidence type="ECO:0000313" key="6">
    <source>
        <dbReference type="EMBL" id="KAF0756591.1"/>
    </source>
</evidence>
<dbReference type="EMBL" id="VUJU01003819">
    <property type="protein sequence ID" value="KAF0756591.1"/>
    <property type="molecule type" value="Genomic_DNA"/>
</dbReference>
<dbReference type="SUPFAM" id="SSF56300">
    <property type="entry name" value="Metallo-dependent phosphatases"/>
    <property type="match status" value="1"/>
</dbReference>
<gene>
    <name evidence="6" type="ORF">FWK35_00024640</name>
</gene>
<evidence type="ECO:0000256" key="4">
    <source>
        <dbReference type="RuleBase" id="RU362119"/>
    </source>
</evidence>
<dbReference type="GO" id="GO:0000166">
    <property type="term" value="F:nucleotide binding"/>
    <property type="evidence" value="ECO:0007669"/>
    <property type="project" value="UniProtKB-KW"/>
</dbReference>
<dbReference type="Gene3D" id="3.90.780.10">
    <property type="entry name" value="5'-Nucleotidase, C-terminal domain"/>
    <property type="match status" value="1"/>
</dbReference>
<dbReference type="AlphaFoldDB" id="A0A6G0YIK5"/>
<comment type="catalytic activity">
    <reaction evidence="1">
        <text>a ribonucleoside 5'-phosphate + H2O = a ribonucleoside + phosphate</text>
        <dbReference type="Rhea" id="RHEA:12484"/>
        <dbReference type="ChEBI" id="CHEBI:15377"/>
        <dbReference type="ChEBI" id="CHEBI:18254"/>
        <dbReference type="ChEBI" id="CHEBI:43474"/>
        <dbReference type="ChEBI" id="CHEBI:58043"/>
        <dbReference type="EC" id="3.1.3.5"/>
    </reaction>
</comment>
<keyword evidence="4" id="KW-0547">Nucleotide-binding</keyword>
<dbReference type="Pfam" id="PF02872">
    <property type="entry name" value="5_nucleotid_C"/>
    <property type="match status" value="1"/>
</dbReference>
<dbReference type="InterPro" id="IPR006179">
    <property type="entry name" value="5_nucleotidase/apyrase"/>
</dbReference>
<evidence type="ECO:0000256" key="2">
    <source>
        <dbReference type="ARBA" id="ARBA00006654"/>
    </source>
</evidence>
<dbReference type="InterPro" id="IPR029052">
    <property type="entry name" value="Metallo-depent_PP-like"/>
</dbReference>
<reference evidence="6 7" key="1">
    <citation type="submission" date="2019-08" db="EMBL/GenBank/DDBJ databases">
        <title>Whole genome of Aphis craccivora.</title>
        <authorList>
            <person name="Voronova N.V."/>
            <person name="Shulinski R.S."/>
            <person name="Bandarenka Y.V."/>
            <person name="Zhorov D.G."/>
            <person name="Warner D."/>
        </authorList>
    </citation>
    <scope>NUCLEOTIDE SEQUENCE [LARGE SCALE GENOMIC DNA]</scope>
    <source>
        <strain evidence="6">180601</strain>
        <tissue evidence="6">Whole Body</tissue>
    </source>
</reference>
<dbReference type="Proteomes" id="UP000478052">
    <property type="component" value="Unassembled WGS sequence"/>
</dbReference>
<name>A0A6G0YIK5_APHCR</name>
<dbReference type="InterPro" id="IPR008334">
    <property type="entry name" value="5'-Nucleotdase_C"/>
</dbReference>
<dbReference type="PANTHER" id="PTHR11575">
    <property type="entry name" value="5'-NUCLEOTIDASE-RELATED"/>
    <property type="match status" value="1"/>
</dbReference>
<dbReference type="InterPro" id="IPR036907">
    <property type="entry name" value="5'-Nucleotdase_C_sf"/>
</dbReference>
<dbReference type="GO" id="GO:0006196">
    <property type="term" value="P:AMP catabolic process"/>
    <property type="evidence" value="ECO:0007669"/>
    <property type="project" value="TreeGrafter"/>
</dbReference>
<evidence type="ECO:0000256" key="1">
    <source>
        <dbReference type="ARBA" id="ARBA00000815"/>
    </source>
</evidence>
<comment type="caution">
    <text evidence="6">The sequence shown here is derived from an EMBL/GenBank/DDBJ whole genome shotgun (WGS) entry which is preliminary data.</text>
</comment>
<proteinExistence type="inferred from homology"/>
<protein>
    <recommendedName>
        <fullName evidence="3">5'-nucleotidase</fullName>
        <ecNumber evidence="3">3.1.3.5</ecNumber>
    </recommendedName>
</protein>
<dbReference type="SUPFAM" id="SSF55816">
    <property type="entry name" value="5'-nucleotidase (syn. UDP-sugar hydrolase), C-terminal domain"/>
    <property type="match status" value="1"/>
</dbReference>
<evidence type="ECO:0000259" key="5">
    <source>
        <dbReference type="Pfam" id="PF02872"/>
    </source>
</evidence>
<dbReference type="Gene3D" id="3.60.21.10">
    <property type="match status" value="1"/>
</dbReference>
<dbReference type="GO" id="GO:0005886">
    <property type="term" value="C:plasma membrane"/>
    <property type="evidence" value="ECO:0007669"/>
    <property type="project" value="TreeGrafter"/>
</dbReference>
<dbReference type="OrthoDB" id="7722975at2759"/>
<dbReference type="PRINTS" id="PR01607">
    <property type="entry name" value="APYRASEFAMLY"/>
</dbReference>
<keyword evidence="4" id="KW-0378">Hydrolase</keyword>
<dbReference type="GO" id="GO:0008253">
    <property type="term" value="F:5'-nucleotidase activity"/>
    <property type="evidence" value="ECO:0007669"/>
    <property type="project" value="UniProtKB-EC"/>
</dbReference>
<keyword evidence="7" id="KW-1185">Reference proteome</keyword>
<sequence>MLKYLKIWSFSILITSENFNESFTNKVGRVRITDELQSIKTEVVKLRKAGVDFIIALGHSGLEMDKRVAREVDGVDAVIGGHSHSYLNSEKQQDDKIPVGPYPVIENRGDQIVPVVQAYAFCKYLGKLVLTFDSEKRLVSAVGGPILLDQTVPQDSKMLEKVEYYKRLVAEKFVDQVVGNTRVFLDGNCKCVETNLANLITDSFIRVNLNNLLKDNVTLSGWTDAAVAITVSSSIQSSLDASKTQGIIYESDIRRILPYKTLLCKVTITGKTLLNALEHSASMYDYKNCSLPENNIYGGFMQMSGMHVTYDIKNVVGSRVQSVKIRCSECKLPSYEPIDLEKNYTIMIPKYMAFGGDQYKMIKDELINFTETEALLSYVKENKPIYAGVDNRIKVLNY</sequence>
<dbReference type="EC" id="3.1.3.5" evidence="3"/>
<dbReference type="PANTHER" id="PTHR11575:SF24">
    <property type="entry name" value="5'-NUCLEOTIDASE"/>
    <property type="match status" value="1"/>
</dbReference>
<organism evidence="6 7">
    <name type="scientific">Aphis craccivora</name>
    <name type="common">Cowpea aphid</name>
    <dbReference type="NCBI Taxonomy" id="307492"/>
    <lineage>
        <taxon>Eukaryota</taxon>
        <taxon>Metazoa</taxon>
        <taxon>Ecdysozoa</taxon>
        <taxon>Arthropoda</taxon>
        <taxon>Hexapoda</taxon>
        <taxon>Insecta</taxon>
        <taxon>Pterygota</taxon>
        <taxon>Neoptera</taxon>
        <taxon>Paraneoptera</taxon>
        <taxon>Hemiptera</taxon>
        <taxon>Sternorrhyncha</taxon>
        <taxon>Aphidomorpha</taxon>
        <taxon>Aphidoidea</taxon>
        <taxon>Aphididae</taxon>
        <taxon>Aphidini</taxon>
        <taxon>Aphis</taxon>
        <taxon>Aphis</taxon>
    </lineage>
</organism>
<feature type="domain" description="5'-Nucleotidase C-terminal" evidence="5">
    <location>
        <begin position="177"/>
        <end position="363"/>
    </location>
</feature>
<evidence type="ECO:0000313" key="7">
    <source>
        <dbReference type="Proteomes" id="UP000478052"/>
    </source>
</evidence>